<evidence type="ECO:0000313" key="1">
    <source>
        <dbReference type="EMBL" id="AMU94715.1"/>
    </source>
</evidence>
<dbReference type="EMBL" id="CP013342">
    <property type="protein sequence ID" value="AMU94715.1"/>
    <property type="molecule type" value="Genomic_DNA"/>
</dbReference>
<protein>
    <recommendedName>
        <fullName evidence="3">Outer membrane usher protein</fullName>
    </recommendedName>
</protein>
<sequence>MPQVPMGPYGRPDINPYDRDIEMTVPLTFLSRSLGDIPMRLTADDRFQLDTETFLKLLKPILNDEAHAKLAAHLAGKTQFGPDDLAETGVALTYDPSTLAVVVVQVSADQRSTVDLFAPPKEDMDDISLQPAGFSAYLNLNLIQSYLWEGSNNTDPPTINFDGAMRVGDFVFEGDAQIGQQISLSGGDSYKFHRNYARLVYDQPEDYRRWFIGDLDPEIRGQQAYVQMGGVGVLRQQRRFNAFRSAILQANRQLILQRESTVRFLRNGSLYRELRLQPGRYDFSSLPLVAGSNDIQIQVTDNTGAVQDLSYQQYLDPIDLDPGDYEYGAFLGPTSRNFGYAPDYKGPVAFTGFFRKAFVNAPAIGVGLQASKDVQTLTGQTQFVLGNGGRLLLDAAGSHSKDVGTGFAAGVSYEHFFDRGGLSDSMTLRVDYTSPHFATLGNLLGINTTSVTASAQYTHQFSQKFLTTSTASYIKGRGTLGDSYRIGTTGYYRFDREWTFRAGVEYAKYPASFSRNNGFSVVAGLVFQPDYRRRAEARYESRDNLAELSYNQSGLNQLNSIGFGGVLTRQDNSAQAAGYATYTANRFDAAISHAAFGPNISNFANVNVTTLRVGTTLAYADGMFGIGRRINDSFMLLKVHENLGKRDVVVGQSLAQNDYIARSGSLGAAVHNFLGSYTTQSVQYDVQDPPPGYDTGPGVFRVHPPYKSGYAARIGTDAFASAIGTLMLTPEKPVSLVGGRVTLLDVKEGDNPQPTPFFTNSVGRFAVSNLLPGRRYLVETYGPNGTVDRAFEFTVPADTTGLVNLGTVKSGSFK</sequence>
<dbReference type="STRING" id="1219058.AOA14_08895"/>
<dbReference type="GO" id="GO:0009297">
    <property type="term" value="P:pilus assembly"/>
    <property type="evidence" value="ECO:0007669"/>
    <property type="project" value="InterPro"/>
</dbReference>
<evidence type="ECO:0000313" key="2">
    <source>
        <dbReference type="Proteomes" id="UP000076234"/>
    </source>
</evidence>
<dbReference type="GO" id="GO:0009279">
    <property type="term" value="C:cell outer membrane"/>
    <property type="evidence" value="ECO:0007669"/>
    <property type="project" value="TreeGrafter"/>
</dbReference>
<dbReference type="Proteomes" id="UP000076234">
    <property type="component" value="Chromosome"/>
</dbReference>
<proteinExistence type="predicted"/>
<dbReference type="AlphaFoldDB" id="A0A142VZK4"/>
<dbReference type="PANTHER" id="PTHR30451">
    <property type="entry name" value="OUTER MEMBRANE USHER PROTEIN"/>
    <property type="match status" value="1"/>
</dbReference>
<dbReference type="Gene3D" id="2.60.40.3110">
    <property type="match status" value="1"/>
</dbReference>
<dbReference type="GO" id="GO:0015473">
    <property type="term" value="F:fimbrial usher porin activity"/>
    <property type="evidence" value="ECO:0007669"/>
    <property type="project" value="InterPro"/>
</dbReference>
<dbReference type="KEGG" id="ster:AOA14_08895"/>
<name>A0A142VZK4_9SPHN</name>
<dbReference type="InterPro" id="IPR000015">
    <property type="entry name" value="Fimb_usher"/>
</dbReference>
<organism evidence="1 2">
    <name type="scientific">Sphingopyxis terrae subsp. terrae NBRC 15098</name>
    <dbReference type="NCBI Taxonomy" id="1219058"/>
    <lineage>
        <taxon>Bacteria</taxon>
        <taxon>Pseudomonadati</taxon>
        <taxon>Pseudomonadota</taxon>
        <taxon>Alphaproteobacteria</taxon>
        <taxon>Sphingomonadales</taxon>
        <taxon>Sphingomonadaceae</taxon>
        <taxon>Sphingopyxis</taxon>
    </lineage>
</organism>
<evidence type="ECO:0008006" key="3">
    <source>
        <dbReference type="Google" id="ProtNLM"/>
    </source>
</evidence>
<reference evidence="2" key="1">
    <citation type="submission" date="2015-11" db="EMBL/GenBank/DDBJ databases">
        <title>Complete genome sequence of a polyethylene glycol-degrading strain Sphingopyxis terrae strain 203-1 (NBRC 15098).</title>
        <authorList>
            <person name="Yoshiyuki O."/>
            <person name="Shouta N."/>
            <person name="Nagata Y."/>
            <person name="Numata M."/>
            <person name="Tsuchikane K."/>
            <person name="Hosoyama A."/>
            <person name="Yamazoe A."/>
            <person name="Tsuda M."/>
            <person name="Fujita N."/>
            <person name="Kawai F."/>
        </authorList>
    </citation>
    <scope>NUCLEOTIDE SEQUENCE [LARGE SCALE GENOMIC DNA]</scope>
    <source>
        <strain evidence="2">203-1</strain>
    </source>
</reference>
<gene>
    <name evidence="1" type="ORF">AOA14_08895</name>
</gene>
<dbReference type="PANTHER" id="PTHR30451:SF5">
    <property type="entry name" value="SLR0019 PROTEIN"/>
    <property type="match status" value="1"/>
</dbReference>
<accession>A0A142VZK4</accession>
<reference evidence="1 2" key="2">
    <citation type="journal article" date="2016" name="Genome Announc.">
        <title>Complete Genome Sequence of Sphingopyxis terrae Strain 203-1 (NBRC 111660), a Polyethylene Glycol Degrader.</title>
        <authorList>
            <person name="Ohtsubo Y."/>
            <person name="Nonoyama S."/>
            <person name="Nagata Y."/>
            <person name="Numata M."/>
            <person name="Tsuchikane K."/>
            <person name="Hosoyama A."/>
            <person name="Yamazoe A."/>
            <person name="Tsuda M."/>
            <person name="Fujita N."/>
            <person name="Kawai F."/>
        </authorList>
    </citation>
    <scope>NUCLEOTIDE SEQUENCE [LARGE SCALE GENOMIC DNA]</scope>
    <source>
        <strain evidence="1 2">203-1</strain>
    </source>
</reference>